<dbReference type="GO" id="GO:0006887">
    <property type="term" value="P:exocytosis"/>
    <property type="evidence" value="ECO:0007669"/>
    <property type="project" value="TreeGrafter"/>
</dbReference>
<evidence type="ECO:0000256" key="7">
    <source>
        <dbReference type="ARBA" id="ARBA00034103"/>
    </source>
</evidence>
<proteinExistence type="predicted"/>
<dbReference type="FunFam" id="2.60.40.150:FF:000023">
    <property type="entry name" value="Double C2-like domain-containing protein"/>
    <property type="match status" value="1"/>
</dbReference>
<comment type="subcellular location">
    <subcellularLocation>
        <location evidence="7">Synapse</location>
    </subcellularLocation>
</comment>
<keyword evidence="1" id="KW-0479">Metal-binding</keyword>
<evidence type="ECO:0000259" key="11">
    <source>
        <dbReference type="PROSITE" id="PS50178"/>
    </source>
</evidence>
<dbReference type="STRING" id="37653.A0A0L8GN67"/>
<evidence type="ECO:0000256" key="3">
    <source>
        <dbReference type="ARBA" id="ARBA00022771"/>
    </source>
</evidence>
<dbReference type="InterPro" id="IPR043566">
    <property type="entry name" value="Rabphilin/DOC2/Noc2"/>
</dbReference>
<keyword evidence="4" id="KW-0862">Zinc</keyword>
<dbReference type="Gene3D" id="3.30.40.10">
    <property type="entry name" value="Zinc/RING finger domain, C3HC4 (zinc finger)"/>
    <property type="match status" value="1"/>
</dbReference>
<evidence type="ECO:0000256" key="9">
    <source>
        <dbReference type="SAM" id="MobiDB-lite"/>
    </source>
</evidence>
<dbReference type="InterPro" id="IPR011011">
    <property type="entry name" value="Znf_FYVE_PHD"/>
</dbReference>
<dbReference type="GO" id="GO:0017158">
    <property type="term" value="P:regulation of calcium ion-dependent exocytosis"/>
    <property type="evidence" value="ECO:0007669"/>
    <property type="project" value="TreeGrafter"/>
</dbReference>
<dbReference type="GO" id="GO:0006886">
    <property type="term" value="P:intracellular protein transport"/>
    <property type="evidence" value="ECO:0007669"/>
    <property type="project" value="InterPro"/>
</dbReference>
<keyword evidence="6" id="KW-0770">Synapse</keyword>
<dbReference type="Gene3D" id="2.60.40.150">
    <property type="entry name" value="C2 domain"/>
    <property type="match status" value="2"/>
</dbReference>
<dbReference type="PROSITE" id="PS50004">
    <property type="entry name" value="C2"/>
    <property type="match status" value="2"/>
</dbReference>
<accession>A0A0L8GN67</accession>
<dbReference type="PANTHER" id="PTHR45729:SF6">
    <property type="entry name" value="RABPHILIN, ISOFORM A"/>
    <property type="match status" value="1"/>
</dbReference>
<dbReference type="InterPro" id="IPR047022">
    <property type="entry name" value="Rabphilin_Doc2_C2A"/>
</dbReference>
<dbReference type="PANTHER" id="PTHR45729">
    <property type="entry name" value="RABPHILIN, ISOFORM A"/>
    <property type="match status" value="1"/>
</dbReference>
<feature type="domain" description="FYVE-type" evidence="11">
    <location>
        <begin position="89"/>
        <end position="146"/>
    </location>
</feature>
<evidence type="ECO:0000313" key="13">
    <source>
        <dbReference type="EMBL" id="KOF78342.1"/>
    </source>
</evidence>
<feature type="domain" description="C2" evidence="10">
    <location>
        <begin position="338"/>
        <end position="459"/>
    </location>
</feature>
<dbReference type="PRINTS" id="PR00360">
    <property type="entry name" value="C2DOMAIN"/>
</dbReference>
<dbReference type="AlphaFoldDB" id="A0A0L8GN67"/>
<dbReference type="InterPro" id="IPR001565">
    <property type="entry name" value="Synaptotagmin"/>
</dbReference>
<name>A0A0L8GN67_OCTBM</name>
<dbReference type="EMBL" id="KQ421118">
    <property type="protein sequence ID" value="KOF78342.1"/>
    <property type="molecule type" value="Genomic_DNA"/>
</dbReference>
<dbReference type="InterPro" id="IPR013083">
    <property type="entry name" value="Znf_RING/FYVE/PHD"/>
</dbReference>
<keyword evidence="5" id="KW-0106">Calcium</keyword>
<evidence type="ECO:0000256" key="5">
    <source>
        <dbReference type="ARBA" id="ARBA00022837"/>
    </source>
</evidence>
<sequence>MDDPNSQSNTERWVCPNDRQLALRAKLGTGWSYHTNRYTQFRKDDQLSVDEQEQILNVISRAEFMDNVEQERIGRLVEKFDNMKKNAMGNGDNQCILCGDEFGLLGASPTYCDDCKKAVCIKCGVDTFNSQKTPLWLCKLCSESREVWKRSGAWFFKGIPKYTVPKHHHEGGKFSSNARNQLETSAHQKSRSGSFRSYNTWSRGRHNGNKEGFGGESSGQDASSSSEDEVSIGKRTKESDNISIGSSQSSRDHQGGNGKVISSNTNVHGGHLKSTDNNQDFHNASDNEKTGTTGPYQKGSQLPEDRKGSTADGDIDVAFNHYSQQITDLENGNNSCEMLGILEFSLLYDADNNALNCTVVRGKNLKAMDMNGFSDPYVKLHLLPGASKANKLRTKTIHKTLNPEWNETLTYYGITEEDVAKKAVRLSVLDEDPIGYDFIGEYRISLSQLKRNQTKRFSVLLEDHQPLEISDSQSVERGKILLSLCYKPSEQLLLIGVVRCANLAAMDSNGYSDPFVKIYMKPDPGKKSKFKTETKRKTLNPEYNEVFNYNIRYNELTHKTLEITVWDKDIGKPNDFIGGLEFGSQSKGDTLQHWYEMLRNPDQKVEYWHTLTPDFCP</sequence>
<evidence type="ECO:0000256" key="8">
    <source>
        <dbReference type="PROSITE-ProRule" id="PRU00091"/>
    </source>
</evidence>
<dbReference type="CDD" id="cd04035">
    <property type="entry name" value="C2A_Rabphilin_Doc2"/>
    <property type="match status" value="1"/>
</dbReference>
<dbReference type="PROSITE" id="PS50916">
    <property type="entry name" value="RABBD"/>
    <property type="match status" value="1"/>
</dbReference>
<feature type="region of interest" description="Disordered" evidence="9">
    <location>
        <begin position="167"/>
        <end position="313"/>
    </location>
</feature>
<dbReference type="InterPro" id="IPR017455">
    <property type="entry name" value="Znf_FYVE-rel"/>
</dbReference>
<feature type="compositionally biased region" description="Polar residues" evidence="9">
    <location>
        <begin position="174"/>
        <end position="202"/>
    </location>
</feature>
<keyword evidence="2" id="KW-0677">Repeat</keyword>
<dbReference type="Pfam" id="PF02318">
    <property type="entry name" value="FYVE_2"/>
    <property type="match status" value="1"/>
</dbReference>
<dbReference type="SUPFAM" id="SSF49562">
    <property type="entry name" value="C2 domain (Calcium/lipid-binding domain, CaLB)"/>
    <property type="match status" value="2"/>
</dbReference>
<dbReference type="GO" id="GO:0061669">
    <property type="term" value="P:spontaneous neurotransmitter secretion"/>
    <property type="evidence" value="ECO:0007669"/>
    <property type="project" value="TreeGrafter"/>
</dbReference>
<dbReference type="GO" id="GO:0031267">
    <property type="term" value="F:small GTPase binding"/>
    <property type="evidence" value="ECO:0007669"/>
    <property type="project" value="InterPro"/>
</dbReference>
<feature type="compositionally biased region" description="Basic and acidic residues" evidence="9">
    <location>
        <begin position="231"/>
        <end position="240"/>
    </location>
</feature>
<feature type="compositionally biased region" description="Polar residues" evidence="9">
    <location>
        <begin position="290"/>
        <end position="300"/>
    </location>
</feature>
<dbReference type="Pfam" id="PF00168">
    <property type="entry name" value="C2"/>
    <property type="match status" value="2"/>
</dbReference>
<dbReference type="PROSITE" id="PS50178">
    <property type="entry name" value="ZF_FYVE"/>
    <property type="match status" value="1"/>
</dbReference>
<evidence type="ECO:0008006" key="14">
    <source>
        <dbReference type="Google" id="ProtNLM"/>
    </source>
</evidence>
<dbReference type="InterPro" id="IPR000008">
    <property type="entry name" value="C2_dom"/>
</dbReference>
<organism evidence="13">
    <name type="scientific">Octopus bimaculoides</name>
    <name type="common">California two-spotted octopus</name>
    <dbReference type="NCBI Taxonomy" id="37653"/>
    <lineage>
        <taxon>Eukaryota</taxon>
        <taxon>Metazoa</taxon>
        <taxon>Spiralia</taxon>
        <taxon>Lophotrochozoa</taxon>
        <taxon>Mollusca</taxon>
        <taxon>Cephalopoda</taxon>
        <taxon>Coleoidea</taxon>
        <taxon>Octopodiformes</taxon>
        <taxon>Octopoda</taxon>
        <taxon>Incirrata</taxon>
        <taxon>Octopodidae</taxon>
        <taxon>Octopus</taxon>
    </lineage>
</organism>
<reference evidence="13" key="1">
    <citation type="submission" date="2015-07" db="EMBL/GenBank/DDBJ databases">
        <title>MeaNS - Measles Nucleotide Surveillance Program.</title>
        <authorList>
            <person name="Tran T."/>
            <person name="Druce J."/>
        </authorList>
    </citation>
    <scope>NUCLEOTIDE SEQUENCE</scope>
    <source>
        <strain evidence="13">UCB-OBI-ISO-001</strain>
        <tissue evidence="13">Gonad</tissue>
    </source>
</reference>
<feature type="domain" description="RabBD" evidence="12">
    <location>
        <begin position="41"/>
        <end position="158"/>
    </location>
</feature>
<protein>
    <recommendedName>
        <fullName evidence="14">Rabphilin</fullName>
    </recommendedName>
</protein>
<dbReference type="InterPro" id="IPR041282">
    <property type="entry name" value="FYVE_2"/>
</dbReference>
<dbReference type="GO" id="GO:0098793">
    <property type="term" value="C:presynapse"/>
    <property type="evidence" value="ECO:0007669"/>
    <property type="project" value="GOC"/>
</dbReference>
<dbReference type="OrthoDB" id="270970at2759"/>
<dbReference type="InterPro" id="IPR010911">
    <property type="entry name" value="Rab_BD"/>
</dbReference>
<feature type="domain" description="C2" evidence="10">
    <location>
        <begin position="476"/>
        <end position="609"/>
    </location>
</feature>
<dbReference type="InterPro" id="IPR035892">
    <property type="entry name" value="C2_domain_sf"/>
</dbReference>
<dbReference type="PRINTS" id="PR00399">
    <property type="entry name" value="SYNAPTOTAGMN"/>
</dbReference>
<evidence type="ECO:0000259" key="12">
    <source>
        <dbReference type="PROSITE" id="PS50916"/>
    </source>
</evidence>
<keyword evidence="3 8" id="KW-0863">Zinc-finger</keyword>
<dbReference type="GO" id="GO:0016020">
    <property type="term" value="C:membrane"/>
    <property type="evidence" value="ECO:0007669"/>
    <property type="project" value="InterPro"/>
</dbReference>
<evidence type="ECO:0000256" key="1">
    <source>
        <dbReference type="ARBA" id="ARBA00022723"/>
    </source>
</evidence>
<gene>
    <name evidence="13" type="ORF">OCBIM_22030927mg</name>
</gene>
<evidence type="ECO:0000256" key="4">
    <source>
        <dbReference type="ARBA" id="ARBA00022833"/>
    </source>
</evidence>
<evidence type="ECO:0000256" key="2">
    <source>
        <dbReference type="ARBA" id="ARBA00022737"/>
    </source>
</evidence>
<evidence type="ECO:0000259" key="10">
    <source>
        <dbReference type="PROSITE" id="PS50004"/>
    </source>
</evidence>
<dbReference type="SMART" id="SM00239">
    <property type="entry name" value="C2"/>
    <property type="match status" value="2"/>
</dbReference>
<evidence type="ECO:0000256" key="6">
    <source>
        <dbReference type="ARBA" id="ARBA00023018"/>
    </source>
</evidence>
<dbReference type="GO" id="GO:0008270">
    <property type="term" value="F:zinc ion binding"/>
    <property type="evidence" value="ECO:0007669"/>
    <property type="project" value="UniProtKB-KW"/>
</dbReference>
<dbReference type="SUPFAM" id="SSF57903">
    <property type="entry name" value="FYVE/PHD zinc finger"/>
    <property type="match status" value="1"/>
</dbReference>
<dbReference type="CDD" id="cd08384">
    <property type="entry name" value="C2B_Rabphilin_Doc2"/>
    <property type="match status" value="1"/>
</dbReference>